<proteinExistence type="predicted"/>
<accession>A0A3A1U7X1</accession>
<keyword evidence="1" id="KW-0472">Membrane</keyword>
<evidence type="ECO:0000256" key="1">
    <source>
        <dbReference type="SAM" id="Phobius"/>
    </source>
</evidence>
<sequence>MIAGFTTAAVIVAAVAAVLAVVLGLAGRKPSDLSLAGPALLELLLLAQAVIGIAAPFVGNPPSGNPVEWWAYLIAALIIPPAAIFWALTERTRWSVVVVGIACFAVGVMFVRMQIIWTLQGS</sequence>
<organism evidence="2 3">
    <name type="scientific">Amnibacterium setariae</name>
    <dbReference type="NCBI Taxonomy" id="2306585"/>
    <lineage>
        <taxon>Bacteria</taxon>
        <taxon>Bacillati</taxon>
        <taxon>Actinomycetota</taxon>
        <taxon>Actinomycetes</taxon>
        <taxon>Micrococcales</taxon>
        <taxon>Microbacteriaceae</taxon>
        <taxon>Amnibacterium</taxon>
    </lineage>
</organism>
<feature type="transmembrane region" description="Helical" evidence="1">
    <location>
        <begin position="96"/>
        <end position="117"/>
    </location>
</feature>
<evidence type="ECO:0008006" key="4">
    <source>
        <dbReference type="Google" id="ProtNLM"/>
    </source>
</evidence>
<evidence type="ECO:0000313" key="2">
    <source>
        <dbReference type="EMBL" id="RIX31148.1"/>
    </source>
</evidence>
<dbReference type="RefSeq" id="WP_119481510.1">
    <property type="nucleotide sequence ID" value="NZ_QXTG01000001.1"/>
</dbReference>
<dbReference type="EMBL" id="QXTG01000001">
    <property type="protein sequence ID" value="RIX31148.1"/>
    <property type="molecule type" value="Genomic_DNA"/>
</dbReference>
<keyword evidence="1" id="KW-0812">Transmembrane</keyword>
<gene>
    <name evidence="2" type="ORF">D1781_07230</name>
</gene>
<protein>
    <recommendedName>
        <fullName evidence="4">Integral membrane protein</fullName>
    </recommendedName>
</protein>
<comment type="caution">
    <text evidence="2">The sequence shown here is derived from an EMBL/GenBank/DDBJ whole genome shotgun (WGS) entry which is preliminary data.</text>
</comment>
<reference evidence="3" key="1">
    <citation type="submission" date="2018-09" db="EMBL/GenBank/DDBJ databases">
        <authorList>
            <person name="Kim I."/>
        </authorList>
    </citation>
    <scope>NUCLEOTIDE SEQUENCE [LARGE SCALE GENOMIC DNA]</scope>
    <source>
        <strain evidence="3">DD4a</strain>
    </source>
</reference>
<name>A0A3A1U7X1_9MICO</name>
<feature type="transmembrane region" description="Helical" evidence="1">
    <location>
        <begin position="39"/>
        <end position="57"/>
    </location>
</feature>
<dbReference type="Proteomes" id="UP000265742">
    <property type="component" value="Unassembled WGS sequence"/>
</dbReference>
<keyword evidence="1" id="KW-1133">Transmembrane helix</keyword>
<dbReference type="OrthoDB" id="5197832at2"/>
<keyword evidence="3" id="KW-1185">Reference proteome</keyword>
<dbReference type="AlphaFoldDB" id="A0A3A1U7X1"/>
<feature type="transmembrane region" description="Helical" evidence="1">
    <location>
        <begin position="6"/>
        <end position="27"/>
    </location>
</feature>
<feature type="transmembrane region" description="Helical" evidence="1">
    <location>
        <begin position="69"/>
        <end position="89"/>
    </location>
</feature>
<evidence type="ECO:0000313" key="3">
    <source>
        <dbReference type="Proteomes" id="UP000265742"/>
    </source>
</evidence>